<evidence type="ECO:0000256" key="3">
    <source>
        <dbReference type="ARBA" id="ARBA00023246"/>
    </source>
</evidence>
<dbReference type="SUPFAM" id="SSF57501">
    <property type="entry name" value="Cystine-knot cytokines"/>
    <property type="match status" value="1"/>
</dbReference>
<feature type="non-terminal residue" evidence="7">
    <location>
        <position position="1"/>
    </location>
</feature>
<dbReference type="Gene3D" id="3.30.70.1820">
    <property type="entry name" value="L1 transposable element, RRM domain"/>
    <property type="match status" value="1"/>
</dbReference>
<dbReference type="GO" id="GO:0008083">
    <property type="term" value="F:growth factor activity"/>
    <property type="evidence" value="ECO:0007669"/>
    <property type="project" value="UniProtKB-KW"/>
</dbReference>
<name>A0AAD6F3Y9_9TELE</name>
<dbReference type="GO" id="GO:0070374">
    <property type="term" value="P:positive regulation of ERK1 and ERK2 cascade"/>
    <property type="evidence" value="ECO:0007669"/>
    <property type="project" value="TreeGrafter"/>
</dbReference>
<feature type="compositionally biased region" description="Pro residues" evidence="5">
    <location>
        <begin position="404"/>
        <end position="413"/>
    </location>
</feature>
<dbReference type="GO" id="GO:0051897">
    <property type="term" value="P:positive regulation of phosphatidylinositol 3-kinase/protein kinase B signal transduction"/>
    <property type="evidence" value="ECO:0007669"/>
    <property type="project" value="TreeGrafter"/>
</dbReference>
<dbReference type="Proteomes" id="UP001219934">
    <property type="component" value="Unassembled WGS sequence"/>
</dbReference>
<dbReference type="InterPro" id="IPR029034">
    <property type="entry name" value="Cystine-knot_cytokine"/>
</dbReference>
<evidence type="ECO:0000256" key="2">
    <source>
        <dbReference type="ARBA" id="ARBA00023030"/>
    </source>
</evidence>
<dbReference type="CDD" id="cd00135">
    <property type="entry name" value="PDGF"/>
    <property type="match status" value="1"/>
</dbReference>
<evidence type="ECO:0000313" key="7">
    <source>
        <dbReference type="EMBL" id="KAJ4920669.1"/>
    </source>
</evidence>
<dbReference type="PANTHER" id="PTHR11633">
    <property type="entry name" value="PLATELET-DERIVED GROWTH FACTOR"/>
    <property type="match status" value="1"/>
</dbReference>
<keyword evidence="3" id="KW-0497">Mitogen</keyword>
<organism evidence="7 8">
    <name type="scientific">Pogonophryne albipinna</name>
    <dbReference type="NCBI Taxonomy" id="1090488"/>
    <lineage>
        <taxon>Eukaryota</taxon>
        <taxon>Metazoa</taxon>
        <taxon>Chordata</taxon>
        <taxon>Craniata</taxon>
        <taxon>Vertebrata</taxon>
        <taxon>Euteleostomi</taxon>
        <taxon>Actinopterygii</taxon>
        <taxon>Neopterygii</taxon>
        <taxon>Teleostei</taxon>
        <taxon>Neoteleostei</taxon>
        <taxon>Acanthomorphata</taxon>
        <taxon>Eupercaria</taxon>
        <taxon>Perciformes</taxon>
        <taxon>Notothenioidei</taxon>
        <taxon>Pogonophryne</taxon>
    </lineage>
</organism>
<sequence>MLTHIDSKMDPIQSSLSRIHNSLSSLGDQVNLLEQRVGANEDNVHECVARVKQLKKDNSFLMSKVDDLENRSRRSDLRFVGIQESTEGSDIIGFMSRLIPQLLGPDAFPTLPIIERAHRSPTARQNSSASPRAIMIELLNFQDKVKILRLAREKKSLDYNGKHISIYPDFSSELTRRRRSFDPVKRKLRELNLKYFLGDPLPESLVDLTHGRYTRSLIEAPMAQLASCQTRTEVMEVTRSMVDRRNANFLVWPLCVEVTRCSGCCNSRNMKCVPVVTSTRYLQVLKIMFVNRKEHYERAIISVEDHVSCRCQTDLHRHDDLKHNQHHIKKPLMGEGRQWQHGGYTQLVHWTPVHPKMEVEGRASEARSVTSIGSGEEGGANNNKGDPMERRQIMHHQHPQSDAPSPPETPTYPPRLEEKPTVPMTTSQKTVVVGSVKNNEREESGSANSGGSGGAEVAKEKDLKETSGGDLTLTEEEERRKKVLEMIQMEPHLHPHLPQQRPKPEAVKTGLVCCEDFKVLIHPSERSQTLCNLSVVKRGVSV</sequence>
<feature type="domain" description="Platelet-derived growth factor (PDGF) family profile" evidence="6">
    <location>
        <begin position="213"/>
        <end position="316"/>
    </location>
</feature>
<dbReference type="EMBL" id="JAPTMU010000177">
    <property type="protein sequence ID" value="KAJ4920669.1"/>
    <property type="molecule type" value="Genomic_DNA"/>
</dbReference>
<evidence type="ECO:0000313" key="8">
    <source>
        <dbReference type="Proteomes" id="UP001219934"/>
    </source>
</evidence>
<dbReference type="Gene3D" id="2.10.90.10">
    <property type="entry name" value="Cystine-knot cytokines"/>
    <property type="match status" value="1"/>
</dbReference>
<dbReference type="GO" id="GO:0005161">
    <property type="term" value="F:platelet-derived growth factor receptor binding"/>
    <property type="evidence" value="ECO:0007669"/>
    <property type="project" value="TreeGrafter"/>
</dbReference>
<dbReference type="PANTHER" id="PTHR11633:SF15">
    <property type="entry name" value="ADENYLATE CYCLASE, TERMINAL-DIFFERENTIATION SPECIFIC"/>
    <property type="match status" value="1"/>
</dbReference>
<dbReference type="Pfam" id="PF00341">
    <property type="entry name" value="PDGF"/>
    <property type="match status" value="1"/>
</dbReference>
<dbReference type="GO" id="GO:0008284">
    <property type="term" value="P:positive regulation of cell population proliferation"/>
    <property type="evidence" value="ECO:0007669"/>
    <property type="project" value="TreeGrafter"/>
</dbReference>
<gene>
    <name evidence="7" type="ORF">JOQ06_005140</name>
</gene>
<dbReference type="PROSITE" id="PS50278">
    <property type="entry name" value="PDGF_2"/>
    <property type="match status" value="1"/>
</dbReference>
<proteinExistence type="inferred from homology"/>
<dbReference type="GO" id="GO:0005615">
    <property type="term" value="C:extracellular space"/>
    <property type="evidence" value="ECO:0007669"/>
    <property type="project" value="TreeGrafter"/>
</dbReference>
<feature type="region of interest" description="Disordered" evidence="5">
    <location>
        <begin position="359"/>
        <end position="476"/>
    </location>
</feature>
<comment type="caution">
    <text evidence="7">The sequence shown here is derived from an EMBL/GenBank/DDBJ whole genome shotgun (WGS) entry which is preliminary data.</text>
</comment>
<accession>A0AAD6F3Y9</accession>
<dbReference type="SMART" id="SM00141">
    <property type="entry name" value="PDGF"/>
    <property type="match status" value="1"/>
</dbReference>
<keyword evidence="8" id="KW-1185">Reference proteome</keyword>
<dbReference type="GO" id="GO:0051781">
    <property type="term" value="P:positive regulation of cell division"/>
    <property type="evidence" value="ECO:0007669"/>
    <property type="project" value="UniProtKB-KW"/>
</dbReference>
<dbReference type="GO" id="GO:0016020">
    <property type="term" value="C:membrane"/>
    <property type="evidence" value="ECO:0007669"/>
    <property type="project" value="InterPro"/>
</dbReference>
<evidence type="ECO:0000256" key="4">
    <source>
        <dbReference type="RuleBase" id="RU003818"/>
    </source>
</evidence>
<dbReference type="AlphaFoldDB" id="A0AAD6F3Y9"/>
<evidence type="ECO:0000259" key="6">
    <source>
        <dbReference type="PROSITE" id="PS50278"/>
    </source>
</evidence>
<keyword evidence="2 4" id="KW-0339">Growth factor</keyword>
<reference evidence="7" key="1">
    <citation type="submission" date="2022-11" db="EMBL/GenBank/DDBJ databases">
        <title>Chromosome-level genome of Pogonophryne albipinna.</title>
        <authorList>
            <person name="Jo E."/>
        </authorList>
    </citation>
    <scope>NUCLEOTIDE SEQUENCE</scope>
    <source>
        <strain evidence="7">SGF0006</strain>
        <tissue evidence="7">Muscle</tissue>
    </source>
</reference>
<protein>
    <recommendedName>
        <fullName evidence="6">Platelet-derived growth factor (PDGF) family profile domain-containing protein</fullName>
    </recommendedName>
</protein>
<comment type="similarity">
    <text evidence="1 4">Belongs to the PDGF/VEGF growth factor family.</text>
</comment>
<evidence type="ECO:0000256" key="1">
    <source>
        <dbReference type="ARBA" id="ARBA00006686"/>
    </source>
</evidence>
<dbReference type="GO" id="GO:0048008">
    <property type="term" value="P:platelet-derived growth factor receptor signaling pathway"/>
    <property type="evidence" value="ECO:0007669"/>
    <property type="project" value="TreeGrafter"/>
</dbReference>
<feature type="compositionally biased region" description="Basic and acidic residues" evidence="5">
    <location>
        <begin position="457"/>
        <end position="467"/>
    </location>
</feature>
<evidence type="ECO:0000256" key="5">
    <source>
        <dbReference type="SAM" id="MobiDB-lite"/>
    </source>
</evidence>
<dbReference type="InterPro" id="IPR000072">
    <property type="entry name" value="PDGF/VEGF_dom"/>
</dbReference>
<dbReference type="GO" id="GO:0030335">
    <property type="term" value="P:positive regulation of cell migration"/>
    <property type="evidence" value="ECO:0007669"/>
    <property type="project" value="TreeGrafter"/>
</dbReference>